<dbReference type="Gene3D" id="3.40.390.80">
    <property type="entry name" value="Peptidase M60, enhancin-like domain 2"/>
    <property type="match status" value="1"/>
</dbReference>
<name>A0A5J4S0G6_9ZZZZ</name>
<dbReference type="Gene3D" id="1.10.390.30">
    <property type="entry name" value="Peptidase M60, enhancin-like domain 3"/>
    <property type="match status" value="1"/>
</dbReference>
<dbReference type="InterPro" id="IPR051244">
    <property type="entry name" value="TCAF"/>
</dbReference>
<proteinExistence type="predicted"/>
<evidence type="ECO:0000313" key="2">
    <source>
        <dbReference type="EMBL" id="KAA6339564.1"/>
    </source>
</evidence>
<reference evidence="2" key="1">
    <citation type="submission" date="2019-03" db="EMBL/GenBank/DDBJ databases">
        <title>Single cell metagenomics reveals metabolic interactions within the superorganism composed of flagellate Streblomastix strix and complex community of Bacteroidetes bacteria on its surface.</title>
        <authorList>
            <person name="Treitli S.C."/>
            <person name="Kolisko M."/>
            <person name="Husnik F."/>
            <person name="Keeling P."/>
            <person name="Hampl V."/>
        </authorList>
    </citation>
    <scope>NUCLEOTIDE SEQUENCE</scope>
    <source>
        <strain evidence="2">STM</strain>
    </source>
</reference>
<dbReference type="Gene3D" id="2.60.120.1250">
    <property type="entry name" value="Peptidase M60, enhancin-like domain 1"/>
    <property type="match status" value="1"/>
</dbReference>
<dbReference type="PANTHER" id="PTHR15730">
    <property type="entry name" value="EXPERIMENTAL AUTOIMMUNE PROSTATITIS ANTIGEN 2-RELATED"/>
    <property type="match status" value="1"/>
</dbReference>
<dbReference type="InterPro" id="IPR035423">
    <property type="entry name" value="M60-like_N"/>
</dbReference>
<protein>
    <recommendedName>
        <fullName evidence="1">Peptidase M60 domain-containing protein</fullName>
    </recommendedName>
</protein>
<sequence length="723" mass="81065">MKNNIFHILFFLFTVSFIPVGCDVAYTYDIESGIDEHHSGSSNVTVDTLLSIDVSMYDKARLFPGLVDTLTEERITTTLVLDMSRQYVDASTMGMAHVPEPIYSTGLYAGAGELVTITFDEDVVGLTAQIGSHTDSLTTSAANAVLSREPVVYTRKALYKGTNTIRNSFGGYIWITKKKNVVGSKDFKMTFSGVYKAPDYVSGTGMNATEWVNKINNTTVPWLELRSKHVAFSVSRARILAKLQEDPAYADHLEAVLNAWDSNLEESFYRYYGLKAGSPDPTTRMPDFPERVVLDVQLAETVYMRWSGQPIAAMSTTYMMNELTDFNTVLSGNSSAIISAFGNNYTSDKRFWWPAMQDISGVIPLYRISERGFSTDAIESLNDIFPIEGEGINNLFPKALSYAAADTAKWLKGDAGTNFNAYSLLPFVQLAHYNNGTGDNNWSFYSQFNSQDKEEISDSYFFKALCDYFETDFSPFFDHWGISIGDRDAASQYPLLAKTLWNYDPLSKTPEAGITPYNPTTYRYRHDRRYWSVMAFGGFDGAPYSPDDYQLSEGGPGDIKDGDKKTFWASKWYGADPHYLVIDMRNDITADGIYIVNNRQKHKAGKMTIQTIDAGAFFDSTGEPSTRPPSEILSDPDTKWNTIATIRAFYDSNLENFESDGVKAHKGLNPTTQNELFFEFSAPQTFRFVRIQFDKAFSGSTSTTATSIDQTLAEFGTFYYKSK</sequence>
<dbReference type="InterPro" id="IPR042279">
    <property type="entry name" value="Pep_M60_3"/>
</dbReference>
<dbReference type="Pfam" id="PF17291">
    <property type="entry name" value="M60-like_N"/>
    <property type="match status" value="1"/>
</dbReference>
<accession>A0A5J4S0G6</accession>
<dbReference type="AlphaFoldDB" id="A0A5J4S0G6"/>
<gene>
    <name evidence="2" type="ORF">EZS27_012505</name>
</gene>
<dbReference type="PROSITE" id="PS51723">
    <property type="entry name" value="PEPTIDASE_M60"/>
    <property type="match status" value="1"/>
</dbReference>
<dbReference type="PANTHER" id="PTHR15730:SF5">
    <property type="entry name" value="SI:CH211-210B2.2-RELATED"/>
    <property type="match status" value="1"/>
</dbReference>
<dbReference type="InterPro" id="IPR031161">
    <property type="entry name" value="Peptidase_M60_dom"/>
</dbReference>
<feature type="domain" description="Peptidase M60" evidence="1">
    <location>
        <begin position="100"/>
        <end position="435"/>
    </location>
</feature>
<dbReference type="EMBL" id="SNRY01000526">
    <property type="protein sequence ID" value="KAA6339564.1"/>
    <property type="molecule type" value="Genomic_DNA"/>
</dbReference>
<evidence type="ECO:0000259" key="1">
    <source>
        <dbReference type="PROSITE" id="PS51723"/>
    </source>
</evidence>
<dbReference type="SUPFAM" id="SSF49785">
    <property type="entry name" value="Galactose-binding domain-like"/>
    <property type="match status" value="1"/>
</dbReference>
<dbReference type="SMART" id="SM01276">
    <property type="entry name" value="M60-like"/>
    <property type="match status" value="1"/>
</dbReference>
<dbReference type="InterPro" id="IPR008979">
    <property type="entry name" value="Galactose-bd-like_sf"/>
</dbReference>
<comment type="caution">
    <text evidence="2">The sequence shown here is derived from an EMBL/GenBank/DDBJ whole genome shotgun (WGS) entry which is preliminary data.</text>
</comment>
<dbReference type="Gene3D" id="2.60.120.260">
    <property type="entry name" value="Galactose-binding domain-like"/>
    <property type="match status" value="1"/>
</dbReference>
<organism evidence="2">
    <name type="scientific">termite gut metagenome</name>
    <dbReference type="NCBI Taxonomy" id="433724"/>
    <lineage>
        <taxon>unclassified sequences</taxon>
        <taxon>metagenomes</taxon>
        <taxon>organismal metagenomes</taxon>
    </lineage>
</organism>